<feature type="compositionally biased region" description="Basic residues" evidence="1">
    <location>
        <begin position="134"/>
        <end position="145"/>
    </location>
</feature>
<gene>
    <name evidence="2" type="ORF">ACAOBT_LOCUS7982</name>
</gene>
<evidence type="ECO:0000256" key="1">
    <source>
        <dbReference type="SAM" id="MobiDB-lite"/>
    </source>
</evidence>
<protein>
    <submittedName>
        <fullName evidence="2">Uncharacterized protein</fullName>
    </submittedName>
</protein>
<dbReference type="Proteomes" id="UP001152888">
    <property type="component" value="Unassembled WGS sequence"/>
</dbReference>
<evidence type="ECO:0000313" key="3">
    <source>
        <dbReference type="Proteomes" id="UP001152888"/>
    </source>
</evidence>
<evidence type="ECO:0000313" key="2">
    <source>
        <dbReference type="EMBL" id="CAH1968644.1"/>
    </source>
</evidence>
<feature type="region of interest" description="Disordered" evidence="1">
    <location>
        <begin position="176"/>
        <end position="289"/>
    </location>
</feature>
<dbReference type="EMBL" id="CAKOFQ010006755">
    <property type="protein sequence ID" value="CAH1968644.1"/>
    <property type="molecule type" value="Genomic_DNA"/>
</dbReference>
<keyword evidence="3" id="KW-1185">Reference proteome</keyword>
<comment type="caution">
    <text evidence="2">The sequence shown here is derived from an EMBL/GenBank/DDBJ whole genome shotgun (WGS) entry which is preliminary data.</text>
</comment>
<dbReference type="OrthoDB" id="6778443at2759"/>
<feature type="compositionally biased region" description="Basic residues" evidence="1">
    <location>
        <begin position="261"/>
        <end position="270"/>
    </location>
</feature>
<accession>A0A9P0P4N9</accession>
<feature type="compositionally biased region" description="Low complexity" evidence="1">
    <location>
        <begin position="219"/>
        <end position="233"/>
    </location>
</feature>
<sequence>MNEQEYYKQLVSDAEVINALLKEGEALNYCGPVKKPRARPNLNFIQRTVSNVVSSNQRKISEIDKRIETEKKKNSHYKGKKQPETCYVRTKDKWSEEEILAHKRAMLACKISFVRALEGISAPEKVGLFDKPSLPKKHVPRKKNQEHRTNPKRSGSESSSSSVIICDNLSDVGTNESCSSVELNGNAKKNRSREGSKSSSSCYSSDLDAKDIPNKQTQRPSKSRSSSSSSSYSDRTRSRHSRSKSMSLCNGSAVREDKSRKCFKRSRKKRESSSASNTDDSDPKKDSSGTVFSSLLVSNSSISKSSSTVICISDSDMESYTPPRYSKDRKRHSSMDLTNKRKYVDKKCKRRCWRKKHKRHSVSSSSTDDEVVDQKCIDKKWKKCCKRKKLRRHSTTHNEDDSNVAIVIIDE</sequence>
<reference evidence="2" key="1">
    <citation type="submission" date="2022-03" db="EMBL/GenBank/DDBJ databases">
        <authorList>
            <person name="Sayadi A."/>
        </authorList>
    </citation>
    <scope>NUCLEOTIDE SEQUENCE</scope>
</reference>
<feature type="region of interest" description="Disordered" evidence="1">
    <location>
        <begin position="126"/>
        <end position="162"/>
    </location>
</feature>
<organism evidence="2 3">
    <name type="scientific">Acanthoscelides obtectus</name>
    <name type="common">Bean weevil</name>
    <name type="synonym">Bruchus obtectus</name>
    <dbReference type="NCBI Taxonomy" id="200917"/>
    <lineage>
        <taxon>Eukaryota</taxon>
        <taxon>Metazoa</taxon>
        <taxon>Ecdysozoa</taxon>
        <taxon>Arthropoda</taxon>
        <taxon>Hexapoda</taxon>
        <taxon>Insecta</taxon>
        <taxon>Pterygota</taxon>
        <taxon>Neoptera</taxon>
        <taxon>Endopterygota</taxon>
        <taxon>Coleoptera</taxon>
        <taxon>Polyphaga</taxon>
        <taxon>Cucujiformia</taxon>
        <taxon>Chrysomeloidea</taxon>
        <taxon>Chrysomelidae</taxon>
        <taxon>Bruchinae</taxon>
        <taxon>Bruchini</taxon>
        <taxon>Acanthoscelides</taxon>
    </lineage>
</organism>
<proteinExistence type="predicted"/>
<dbReference type="AlphaFoldDB" id="A0A9P0P4N9"/>
<name>A0A9P0P4N9_ACAOB</name>